<evidence type="ECO:0000313" key="9">
    <source>
        <dbReference type="Proteomes" id="UP000560980"/>
    </source>
</evidence>
<gene>
    <name evidence="8" type="primary">arcB</name>
    <name evidence="8" type="ORF">SISI_0008</name>
</gene>
<organism evidence="8 9">
    <name type="scientific">Candidatus Portiera aleyrodidarum</name>
    <name type="common">primary endosymbiont of Bemisia tabaci</name>
    <dbReference type="NCBI Taxonomy" id="91844"/>
    <lineage>
        <taxon>Bacteria</taxon>
        <taxon>Pseudomonadati</taxon>
        <taxon>Pseudomonadota</taxon>
        <taxon>Gammaproteobacteria</taxon>
        <taxon>Candidatus Johnevansiales</taxon>
        <taxon>Candidatus Johnevansiaceae</taxon>
        <taxon>Candidatus Portiera</taxon>
    </lineage>
</organism>
<feature type="domain" description="Aspartate/ornithine carbamoyltransferase Asp/Orn-binding" evidence="6">
    <location>
        <begin position="155"/>
        <end position="336"/>
    </location>
</feature>
<feature type="binding site" evidence="5">
    <location>
        <begin position="55"/>
        <end position="58"/>
    </location>
    <ligand>
        <name>carbamoyl phosphate</name>
        <dbReference type="ChEBI" id="CHEBI:58228"/>
    </ligand>
</feature>
<dbReference type="PRINTS" id="PR00100">
    <property type="entry name" value="AOTCASE"/>
</dbReference>
<dbReference type="GO" id="GO:0019240">
    <property type="term" value="P:citrulline biosynthetic process"/>
    <property type="evidence" value="ECO:0007669"/>
    <property type="project" value="TreeGrafter"/>
</dbReference>
<dbReference type="PANTHER" id="PTHR45753:SF2">
    <property type="entry name" value="ORNITHINE CARBAMOYLTRANSFERASE"/>
    <property type="match status" value="1"/>
</dbReference>
<dbReference type="PRINTS" id="PR00102">
    <property type="entry name" value="OTCASE"/>
</dbReference>
<feature type="binding site" evidence="5">
    <location>
        <position position="82"/>
    </location>
    <ligand>
        <name>carbamoyl phosphate</name>
        <dbReference type="ChEBI" id="CHEBI:58228"/>
    </ligand>
</feature>
<dbReference type="GO" id="GO:0016597">
    <property type="term" value="F:amino acid binding"/>
    <property type="evidence" value="ECO:0007669"/>
    <property type="project" value="InterPro"/>
</dbReference>
<feature type="binding site" evidence="5">
    <location>
        <begin position="235"/>
        <end position="236"/>
    </location>
    <ligand>
        <name>L-ornithine</name>
        <dbReference type="ChEBI" id="CHEBI:46911"/>
    </ligand>
</feature>
<evidence type="ECO:0000256" key="4">
    <source>
        <dbReference type="ARBA" id="ARBA00048772"/>
    </source>
</evidence>
<keyword evidence="5" id="KW-0963">Cytoplasm</keyword>
<dbReference type="EC" id="2.1.3.3" evidence="2 5"/>
<dbReference type="HAMAP" id="MF_01109">
    <property type="entry name" value="OTCase"/>
    <property type="match status" value="1"/>
</dbReference>
<dbReference type="SUPFAM" id="SSF53671">
    <property type="entry name" value="Aspartate/ornithine carbamoyltransferase"/>
    <property type="match status" value="1"/>
</dbReference>
<feature type="binding site" evidence="5">
    <location>
        <begin position="133"/>
        <end position="136"/>
    </location>
    <ligand>
        <name>carbamoyl phosphate</name>
        <dbReference type="ChEBI" id="CHEBI:58228"/>
    </ligand>
</feature>
<dbReference type="EMBL" id="CACTJB010000001">
    <property type="protein sequence ID" value="CAA3704267.1"/>
    <property type="molecule type" value="Genomic_DNA"/>
</dbReference>
<feature type="binding site" evidence="5">
    <location>
        <position position="326"/>
    </location>
    <ligand>
        <name>carbamoyl phosphate</name>
        <dbReference type="ChEBI" id="CHEBI:58228"/>
    </ligand>
</feature>
<sequence length="339" mass="39023">MNLRNRNLLSLINHTKEEINYLISLARYLKQSKYIGNEYPRLKGKNIALIFEKPSTRTRCAFEIAAKDQGANVTYIDSKSSQIGIKETIKDTAKVLGRMFDAIQYRGYSQKIIEELAKNSGIPVFNGLTNEFHPTQVLADILTMLEHCNNKPLNKIKYSYLGDARYNIGRSLLLIGAKMGMDVRIAAPKQLWPEEKFFIFCNNIAKKNNAKILLVEDPFLAVKNVDFIYTDVWVSMGESEEVWCERIKSLSKYQINKEIIKASNNYKVKVMHCLPSFHNNETLIIKNLFKKNEFIKNNNNLVNGLEITEEIFESAFNISFEQVENRIHTIKSIMVATFS</sequence>
<dbReference type="Pfam" id="PF02729">
    <property type="entry name" value="OTCace_N"/>
    <property type="match status" value="1"/>
</dbReference>
<comment type="catalytic activity">
    <reaction evidence="4 5">
        <text>carbamoyl phosphate + L-ornithine = L-citrulline + phosphate + H(+)</text>
        <dbReference type="Rhea" id="RHEA:19513"/>
        <dbReference type="ChEBI" id="CHEBI:15378"/>
        <dbReference type="ChEBI" id="CHEBI:43474"/>
        <dbReference type="ChEBI" id="CHEBI:46911"/>
        <dbReference type="ChEBI" id="CHEBI:57743"/>
        <dbReference type="ChEBI" id="CHEBI:58228"/>
        <dbReference type="EC" id="2.1.3.3"/>
    </reaction>
</comment>
<evidence type="ECO:0000256" key="2">
    <source>
        <dbReference type="ARBA" id="ARBA00013007"/>
    </source>
</evidence>
<dbReference type="NCBIfam" id="TIGR00658">
    <property type="entry name" value="orni_carb_tr"/>
    <property type="match status" value="1"/>
</dbReference>
<accession>A0A6S6S3T8</accession>
<dbReference type="PROSITE" id="PS00097">
    <property type="entry name" value="CARBAMOYLTRANSFERASE"/>
    <property type="match status" value="1"/>
</dbReference>
<evidence type="ECO:0000259" key="6">
    <source>
        <dbReference type="Pfam" id="PF00185"/>
    </source>
</evidence>
<dbReference type="InterPro" id="IPR006131">
    <property type="entry name" value="Asp_carbamoyltransf_Asp/Orn-bd"/>
</dbReference>
<feature type="binding site" evidence="5">
    <location>
        <begin position="273"/>
        <end position="274"/>
    </location>
    <ligand>
        <name>carbamoyl phosphate</name>
        <dbReference type="ChEBI" id="CHEBI:58228"/>
    </ligand>
</feature>
<dbReference type="GO" id="GO:0004585">
    <property type="term" value="F:ornithine carbamoyltransferase activity"/>
    <property type="evidence" value="ECO:0007669"/>
    <property type="project" value="UniProtKB-UniRule"/>
</dbReference>
<comment type="subcellular location">
    <subcellularLocation>
        <location evidence="5">Cytoplasm</location>
    </subcellularLocation>
</comment>
<dbReference type="InterPro" id="IPR024904">
    <property type="entry name" value="OTCase_ArgI"/>
</dbReference>
<dbReference type="InterPro" id="IPR006132">
    <property type="entry name" value="Asp/Orn_carbamoyltranf_P-bd"/>
</dbReference>
<evidence type="ECO:0000256" key="1">
    <source>
        <dbReference type="ARBA" id="ARBA00007805"/>
    </source>
</evidence>
<reference evidence="8 9" key="1">
    <citation type="submission" date="2019-12" db="EMBL/GenBank/DDBJ databases">
        <authorList>
            <person name="Santos-Garcia D."/>
            <person name="Santos-Garcia D."/>
            <person name="Santos-Garcia D."/>
        </authorList>
    </citation>
    <scope>NUCLEOTIDE SEQUENCE [LARGE SCALE GENOMIC DNA]</scope>
    <source>
        <strain evidence="8">SiSi</strain>
    </source>
</reference>
<evidence type="ECO:0000259" key="7">
    <source>
        <dbReference type="Pfam" id="PF02729"/>
    </source>
</evidence>
<dbReference type="InterPro" id="IPR006130">
    <property type="entry name" value="Asp/Orn_carbamoylTrfase"/>
</dbReference>
<evidence type="ECO:0000313" key="8">
    <source>
        <dbReference type="EMBL" id="CAA3704267.1"/>
    </source>
</evidence>
<feature type="binding site" evidence="5">
    <location>
        <position position="231"/>
    </location>
    <ligand>
        <name>L-ornithine</name>
        <dbReference type="ChEBI" id="CHEBI:46911"/>
    </ligand>
</feature>
<evidence type="ECO:0000256" key="3">
    <source>
        <dbReference type="ARBA" id="ARBA00022679"/>
    </source>
</evidence>
<keyword evidence="3 5" id="KW-0808">Transferase</keyword>
<dbReference type="GO" id="GO:0042450">
    <property type="term" value="P:L-arginine biosynthetic process via ornithine"/>
    <property type="evidence" value="ECO:0007669"/>
    <property type="project" value="UniProtKB-UniRule"/>
</dbReference>
<dbReference type="InterPro" id="IPR036901">
    <property type="entry name" value="Asp/Orn_carbamoylTrfase_sf"/>
</dbReference>
<dbReference type="InterPro" id="IPR002292">
    <property type="entry name" value="Orn/put_carbamltrans"/>
</dbReference>
<evidence type="ECO:0000256" key="5">
    <source>
        <dbReference type="HAMAP-Rule" id="MF_01109"/>
    </source>
</evidence>
<dbReference type="Gene3D" id="3.40.50.1370">
    <property type="entry name" value="Aspartate/ornithine carbamoyltransferase"/>
    <property type="match status" value="2"/>
</dbReference>
<feature type="domain" description="Aspartate/ornithine carbamoyltransferase carbamoyl-P binding" evidence="7">
    <location>
        <begin position="6"/>
        <end position="146"/>
    </location>
</feature>
<dbReference type="AlphaFoldDB" id="A0A6S6S3T8"/>
<protein>
    <recommendedName>
        <fullName evidence="2 5">Ornithine carbamoyltransferase</fullName>
        <shortName evidence="5">OTCase</shortName>
        <ecNumber evidence="2 5">2.1.3.3</ecNumber>
    </recommendedName>
</protein>
<dbReference type="Pfam" id="PF00185">
    <property type="entry name" value="OTCace"/>
    <property type="match status" value="1"/>
</dbReference>
<name>A0A6S6S3T8_9GAMM</name>
<comment type="similarity">
    <text evidence="1 5">Belongs to the aspartate/ornithine carbamoyltransferase superfamily. OTCase family.</text>
</comment>
<dbReference type="RefSeq" id="WP_183042821.1">
    <property type="nucleotide sequence ID" value="NZ_CACTJB010000001.1"/>
</dbReference>
<dbReference type="GO" id="GO:0005737">
    <property type="term" value="C:cytoplasm"/>
    <property type="evidence" value="ECO:0007669"/>
    <property type="project" value="UniProtKB-SubCell"/>
</dbReference>
<feature type="binding site" evidence="5">
    <location>
        <position position="167"/>
    </location>
    <ligand>
        <name>L-ornithine</name>
        <dbReference type="ChEBI" id="CHEBI:46911"/>
    </ligand>
</feature>
<comment type="caution">
    <text evidence="8">The sequence shown here is derived from an EMBL/GenBank/DDBJ whole genome shotgun (WGS) entry which is preliminary data.</text>
</comment>
<dbReference type="Proteomes" id="UP000560980">
    <property type="component" value="Unassembled WGS sequence"/>
</dbReference>
<proteinExistence type="inferred from homology"/>
<feature type="binding site" evidence="5">
    <location>
        <position position="106"/>
    </location>
    <ligand>
        <name>carbamoyl phosphate</name>
        <dbReference type="ChEBI" id="CHEBI:58228"/>
    </ligand>
</feature>
<dbReference type="PANTHER" id="PTHR45753">
    <property type="entry name" value="ORNITHINE CARBAMOYLTRANSFERASE, MITOCHONDRIAL"/>
    <property type="match status" value="1"/>
</dbReference>